<sequence>MELNNLSPGLKEVALRNELLADVFFKAGLIEAWGRGTMKITDECKKAGLPEPEFKEEFGGFAVYFYKDIYTEDNLRKIGLNERQIKAVRYVKEKGKITNKEYQELTKTSKPTATRDLRNLVDKGIVIMQGEAKRQIYYQLSQKRANRQI</sequence>
<dbReference type="Gene3D" id="3.30.565.60">
    <property type="match status" value="1"/>
</dbReference>
<protein>
    <submittedName>
        <fullName evidence="1">Transcriptional regulator</fullName>
    </submittedName>
</protein>
<dbReference type="Proteomes" id="UP000236950">
    <property type="component" value="Unassembled WGS sequence"/>
</dbReference>
<dbReference type="RefSeq" id="WP_281256300.1">
    <property type="nucleotide sequence ID" value="NZ_JALY01000209.1"/>
</dbReference>
<reference evidence="1 2" key="1">
    <citation type="submission" date="2014-01" db="EMBL/GenBank/DDBJ databases">
        <title>Comparative genomics of Petrotoga.</title>
        <authorList>
            <person name="Chow K."/>
            <person name="Charchuk R."/>
            <person name="Nesbo C.L."/>
        </authorList>
    </citation>
    <scope>NUCLEOTIDE SEQUENCE [LARGE SCALE GENOMIC DNA]</scope>
    <source>
        <strain evidence="1 2">DSM 16923</strain>
    </source>
</reference>
<dbReference type="PANTHER" id="PTHR30595:SF6">
    <property type="entry name" value="SCHLAFEN ALBA-2 DOMAIN-CONTAINING PROTEIN"/>
    <property type="match status" value="1"/>
</dbReference>
<proteinExistence type="predicted"/>
<dbReference type="Pfam" id="PF13749">
    <property type="entry name" value="HATPase_c_4"/>
    <property type="match status" value="1"/>
</dbReference>
<dbReference type="PANTHER" id="PTHR30595">
    <property type="entry name" value="GLPR-RELATED TRANSCRIPTIONAL REPRESSOR"/>
    <property type="match status" value="1"/>
</dbReference>
<dbReference type="EMBL" id="JALY01000209">
    <property type="protein sequence ID" value="POZ91818.1"/>
    <property type="molecule type" value="Genomic_DNA"/>
</dbReference>
<evidence type="ECO:0000313" key="2">
    <source>
        <dbReference type="Proteomes" id="UP000236950"/>
    </source>
</evidence>
<dbReference type="InterPro" id="IPR036388">
    <property type="entry name" value="WH-like_DNA-bd_sf"/>
</dbReference>
<comment type="caution">
    <text evidence="1">The sequence shown here is derived from an EMBL/GenBank/DDBJ whole genome shotgun (WGS) entry which is preliminary data.</text>
</comment>
<dbReference type="SUPFAM" id="SSF46785">
    <property type="entry name" value="Winged helix' DNA-binding domain"/>
    <property type="match status" value="1"/>
</dbReference>
<evidence type="ECO:0000313" key="1">
    <source>
        <dbReference type="EMBL" id="POZ91818.1"/>
    </source>
</evidence>
<keyword evidence="2" id="KW-1185">Reference proteome</keyword>
<dbReference type="Pfam" id="PF13412">
    <property type="entry name" value="HTH_24"/>
    <property type="match status" value="1"/>
</dbReference>
<dbReference type="InterPro" id="IPR038475">
    <property type="entry name" value="RecG_C_sf"/>
</dbReference>
<organism evidence="1 2">
    <name type="scientific">Petrotoga halophila DSM 16923</name>
    <dbReference type="NCBI Taxonomy" id="1122953"/>
    <lineage>
        <taxon>Bacteria</taxon>
        <taxon>Thermotogati</taxon>
        <taxon>Thermotogota</taxon>
        <taxon>Thermotogae</taxon>
        <taxon>Petrotogales</taxon>
        <taxon>Petrotogaceae</taxon>
        <taxon>Petrotoga</taxon>
    </lineage>
</organism>
<dbReference type="AlphaFoldDB" id="A0A2S5EFR7"/>
<dbReference type="InterPro" id="IPR036390">
    <property type="entry name" value="WH_DNA-bd_sf"/>
</dbReference>
<gene>
    <name evidence="1" type="ORF">AA81_10055</name>
</gene>
<accession>A0A2S5EFR7</accession>
<dbReference type="Gene3D" id="1.10.10.10">
    <property type="entry name" value="Winged helix-like DNA-binding domain superfamily/Winged helix DNA-binding domain"/>
    <property type="match status" value="1"/>
</dbReference>
<name>A0A2S5EFR7_9BACT</name>